<dbReference type="InterPro" id="IPR050681">
    <property type="entry name" value="CDF/SLC30A"/>
</dbReference>
<gene>
    <name evidence="12" type="ordered locus">PERMA_0872</name>
</gene>
<dbReference type="InterPro" id="IPR002524">
    <property type="entry name" value="Cation_efflux"/>
</dbReference>
<dbReference type="PANTHER" id="PTHR11562">
    <property type="entry name" value="CATION EFFLUX PROTEIN/ ZINC TRANSPORTER"/>
    <property type="match status" value="1"/>
</dbReference>
<keyword evidence="7" id="KW-0406">Ion transport</keyword>
<dbReference type="Pfam" id="PF01545">
    <property type="entry name" value="Cation_efflux"/>
    <property type="match status" value="1"/>
</dbReference>
<organism evidence="12 13">
    <name type="scientific">Persephonella marina (strain DSM 14350 / EX-H1)</name>
    <dbReference type="NCBI Taxonomy" id="123214"/>
    <lineage>
        <taxon>Bacteria</taxon>
        <taxon>Pseudomonadati</taxon>
        <taxon>Aquificota</taxon>
        <taxon>Aquificia</taxon>
        <taxon>Aquificales</taxon>
        <taxon>Hydrogenothermaceae</taxon>
        <taxon>Persephonella</taxon>
    </lineage>
</organism>
<evidence type="ECO:0000256" key="8">
    <source>
        <dbReference type="ARBA" id="ARBA00023136"/>
    </source>
</evidence>
<evidence type="ECO:0000256" key="4">
    <source>
        <dbReference type="ARBA" id="ARBA00022692"/>
    </source>
</evidence>
<dbReference type="Gene3D" id="3.30.70.1350">
    <property type="entry name" value="Cation efflux protein, cytoplasmic domain"/>
    <property type="match status" value="1"/>
</dbReference>
<evidence type="ECO:0000256" key="3">
    <source>
        <dbReference type="ARBA" id="ARBA00022448"/>
    </source>
</evidence>
<dbReference type="eggNOG" id="COG1230">
    <property type="taxonomic scope" value="Bacteria"/>
</dbReference>
<evidence type="ECO:0000256" key="1">
    <source>
        <dbReference type="ARBA" id="ARBA00004141"/>
    </source>
</evidence>
<dbReference type="KEGG" id="pmx:PERMA_0872"/>
<dbReference type="RefSeq" id="WP_012676065.1">
    <property type="nucleotide sequence ID" value="NC_012440.1"/>
</dbReference>
<feature type="domain" description="Cation efflux protein transmembrane" evidence="10">
    <location>
        <begin position="8"/>
        <end position="206"/>
    </location>
</feature>
<reference evidence="12 13" key="1">
    <citation type="journal article" date="2009" name="J. Bacteriol.">
        <title>Complete and draft genome sequences of six members of the Aquificales.</title>
        <authorList>
            <person name="Reysenbach A.L."/>
            <person name="Hamamura N."/>
            <person name="Podar M."/>
            <person name="Griffiths E."/>
            <person name="Ferreira S."/>
            <person name="Hochstein R."/>
            <person name="Heidelberg J."/>
            <person name="Johnson J."/>
            <person name="Mead D."/>
            <person name="Pohorille A."/>
            <person name="Sarmiento M."/>
            <person name="Schweighofer K."/>
            <person name="Seshadri R."/>
            <person name="Voytek M.A."/>
        </authorList>
    </citation>
    <scope>NUCLEOTIDE SEQUENCE [LARGE SCALE GENOMIC DNA]</scope>
    <source>
        <strain evidence="13">DSM 14350 / EX-H1</strain>
    </source>
</reference>
<sequence length="296" mass="33506">MEKKKKILITVIILNLIIVVSQIGFGIYAHSLALITDAVHNFQDVISLVIAFIAAVFMTKKPTEKMTFGYLRSEAMAGFINSAFLVGAIVLIIISSIERLFFPQEVDSIYVIIVGFIAFVVNALSAYFLGLHKHDQDKHGHEDLNIKAAYLHLLSDAGISVGVVIGGILIYFYKIYWVDPLISILFSLYIFKETYPVLKKTYMILMESVPPDINTKEIQEIILKECKDILELHDLHVWALSSKDIYLTAHVVLKPSVTVEEFDRKVQRISQIMGEKGINHVTIQPETEDFKCPNIY</sequence>
<evidence type="ECO:0000313" key="13">
    <source>
        <dbReference type="Proteomes" id="UP000001366"/>
    </source>
</evidence>
<dbReference type="GO" id="GO:0005886">
    <property type="term" value="C:plasma membrane"/>
    <property type="evidence" value="ECO:0007669"/>
    <property type="project" value="TreeGrafter"/>
</dbReference>
<evidence type="ECO:0000256" key="2">
    <source>
        <dbReference type="ARBA" id="ARBA00008873"/>
    </source>
</evidence>
<dbReference type="PaxDb" id="123214-PERMA_0872"/>
<dbReference type="InterPro" id="IPR036837">
    <property type="entry name" value="Cation_efflux_CTD_sf"/>
</dbReference>
<keyword evidence="3" id="KW-0813">Transport</keyword>
<feature type="transmembrane region" description="Helical" evidence="9">
    <location>
        <begin position="7"/>
        <end position="29"/>
    </location>
</feature>
<dbReference type="EMBL" id="CP001230">
    <property type="protein sequence ID" value="ACO03826.1"/>
    <property type="molecule type" value="Genomic_DNA"/>
</dbReference>
<feature type="transmembrane region" description="Helical" evidence="9">
    <location>
        <begin position="109"/>
        <end position="129"/>
    </location>
</feature>
<dbReference type="AlphaFoldDB" id="C0QPR4"/>
<protein>
    <submittedName>
        <fullName evidence="12">Cation efflux protein</fullName>
    </submittedName>
</protein>
<proteinExistence type="inferred from homology"/>
<evidence type="ECO:0000256" key="9">
    <source>
        <dbReference type="SAM" id="Phobius"/>
    </source>
</evidence>
<evidence type="ECO:0000256" key="7">
    <source>
        <dbReference type="ARBA" id="ARBA00023065"/>
    </source>
</evidence>
<keyword evidence="8 9" id="KW-0472">Membrane</keyword>
<keyword evidence="4 9" id="KW-0812">Transmembrane</keyword>
<dbReference type="OrthoDB" id="9809646at2"/>
<comment type="subcellular location">
    <subcellularLocation>
        <location evidence="1">Membrane</location>
        <topology evidence="1">Multi-pass membrane protein</topology>
    </subcellularLocation>
</comment>
<keyword evidence="5" id="KW-0862">Zinc</keyword>
<dbReference type="Proteomes" id="UP000001366">
    <property type="component" value="Chromosome"/>
</dbReference>
<feature type="domain" description="Cation efflux protein cytoplasmic" evidence="11">
    <location>
        <begin position="210"/>
        <end position="287"/>
    </location>
</feature>
<evidence type="ECO:0000256" key="5">
    <source>
        <dbReference type="ARBA" id="ARBA00022906"/>
    </source>
</evidence>
<dbReference type="SUPFAM" id="SSF161111">
    <property type="entry name" value="Cation efflux protein transmembrane domain-like"/>
    <property type="match status" value="1"/>
</dbReference>
<dbReference type="STRING" id="123214.PERMA_0872"/>
<keyword evidence="13" id="KW-1185">Reference proteome</keyword>
<keyword evidence="5" id="KW-0864">Zinc transport</keyword>
<feature type="transmembrane region" description="Helical" evidence="9">
    <location>
        <begin position="150"/>
        <end position="169"/>
    </location>
</feature>
<dbReference type="InterPro" id="IPR027470">
    <property type="entry name" value="Cation_efflux_CTD"/>
</dbReference>
<dbReference type="SUPFAM" id="SSF160240">
    <property type="entry name" value="Cation efflux protein cytoplasmic domain-like"/>
    <property type="match status" value="1"/>
</dbReference>
<evidence type="ECO:0000259" key="10">
    <source>
        <dbReference type="Pfam" id="PF01545"/>
    </source>
</evidence>
<keyword evidence="6 9" id="KW-1133">Transmembrane helix</keyword>
<dbReference type="InterPro" id="IPR027469">
    <property type="entry name" value="Cation_efflux_TMD_sf"/>
</dbReference>
<evidence type="ECO:0000313" key="12">
    <source>
        <dbReference type="EMBL" id="ACO03826.1"/>
    </source>
</evidence>
<accession>C0QPR4</accession>
<feature type="transmembrane region" description="Helical" evidence="9">
    <location>
        <begin position="41"/>
        <end position="58"/>
    </location>
</feature>
<dbReference type="PANTHER" id="PTHR11562:SF17">
    <property type="entry name" value="RE54080P-RELATED"/>
    <property type="match status" value="1"/>
</dbReference>
<evidence type="ECO:0000259" key="11">
    <source>
        <dbReference type="Pfam" id="PF16916"/>
    </source>
</evidence>
<dbReference type="GO" id="GO:0005385">
    <property type="term" value="F:zinc ion transmembrane transporter activity"/>
    <property type="evidence" value="ECO:0007669"/>
    <property type="project" value="TreeGrafter"/>
</dbReference>
<dbReference type="NCBIfam" id="TIGR01297">
    <property type="entry name" value="CDF"/>
    <property type="match status" value="1"/>
</dbReference>
<comment type="similarity">
    <text evidence="2">Belongs to the cation diffusion facilitator (CDF) transporter (TC 2.A.4) family. SLC30A subfamily.</text>
</comment>
<name>C0QPR4_PERMH</name>
<dbReference type="Gene3D" id="1.20.1510.10">
    <property type="entry name" value="Cation efflux protein transmembrane domain"/>
    <property type="match status" value="1"/>
</dbReference>
<dbReference type="HOGENOM" id="CLU_013430_0_0_0"/>
<dbReference type="InterPro" id="IPR058533">
    <property type="entry name" value="Cation_efflux_TM"/>
</dbReference>
<evidence type="ECO:0000256" key="6">
    <source>
        <dbReference type="ARBA" id="ARBA00022989"/>
    </source>
</evidence>
<dbReference type="Pfam" id="PF16916">
    <property type="entry name" value="ZT_dimer"/>
    <property type="match status" value="1"/>
</dbReference>
<feature type="transmembrane region" description="Helical" evidence="9">
    <location>
        <begin position="79"/>
        <end position="97"/>
    </location>
</feature>